<reference evidence="1 2" key="1">
    <citation type="journal article" date="2021" name="Appl. Environ. Microbiol.">
        <title>Genetic linkage and physical mapping for an oyster mushroom Pleurotus cornucopiae and QTL analysis for the trait cap color.</title>
        <authorList>
            <person name="Zhang Y."/>
            <person name="Gao W."/>
            <person name="Sonnenberg A."/>
            <person name="Chen Q."/>
            <person name="Zhang J."/>
            <person name="Huang C."/>
        </authorList>
    </citation>
    <scope>NUCLEOTIDE SEQUENCE [LARGE SCALE GENOMIC DNA]</scope>
    <source>
        <strain evidence="1">CCMSSC00406</strain>
    </source>
</reference>
<protein>
    <submittedName>
        <fullName evidence="1">Uncharacterized protein</fullName>
    </submittedName>
</protein>
<evidence type="ECO:0000313" key="2">
    <source>
        <dbReference type="Proteomes" id="UP000824881"/>
    </source>
</evidence>
<dbReference type="EMBL" id="WQMT02000006">
    <property type="protein sequence ID" value="KAG9221617.1"/>
    <property type="molecule type" value="Genomic_DNA"/>
</dbReference>
<gene>
    <name evidence="1" type="ORF">CCMSSC00406_0005530</name>
</gene>
<comment type="caution">
    <text evidence="1">The sequence shown here is derived from an EMBL/GenBank/DDBJ whole genome shotgun (WGS) entry which is preliminary data.</text>
</comment>
<keyword evidence="2" id="KW-1185">Reference proteome</keyword>
<proteinExistence type="predicted"/>
<sequence length="886" mass="98190">MARFRAFTSDSSEDESDHGVEEKKAADPPREESEDESNSGSDSFMEEDELAKSPPPQKRFTRSALVQNKAGDYRYAHESEDESEDEASSSSDSPPPTRARVGDPSLIPWAQQVGVDAQKMLVMQTSLFRMPEEAAALKEIEKPSRHWGLRVSPQGLNRKHSRDSEGDGLRVESRERASFADDIDPVPHRPSRKYARVDITSSVSAGAEGAVIDAGLALGRSWRVGWGPGGTLVHLGKLCGPTASSDVSTNSSIIHKTSLPLVDETNLSSKLLQHHLSNSPIEADENGIPFANPSFDLCFASFTGLFTSTDESYIASLFRLGHALFDPLNLRLGESTPPDARNRIICLRRKAALSSWLERAVSHQIEATLKSPFTLNPPYTAFILLTGNQVEKACEVAMDGGYYKLATLISQAGGDAEFQEDLREQLQIWREQRIDVHLDEGIRKVYALLAGIVDDVVPGSKGTGLACSDIDIIQGLDWKRVLGLHLWFSEPLDTTISDVYEAYVELSKQSLPTRKIAQPVPWYSTNTNLASQLWKLPDELPPDGLFALIRLHAEPSCSLSQVLLPLSFGPSPLDFTLPWHLYVLLSRCMRARDFDDRGDPVAPDEDDGDEENAVEGHSPSADLLTSSYALQLERLGMIQEALFVLLHIEGSHGREKVVKDLLARSASKLDEWMIRGIIGSLKIPMTWVNEAKVGGTAFVNGEYEIERLTTQQAIHAYDNGRLYDAYELYYSAAAYNAAHDIAVVDLAPDAIIRKDLELLRDLFVRFEGKPVSGWHVRGKLFLDYVRVVRRLADIHEQEPDTAEDDIEELSRTASKLIGLLPDVLCNRKDVRHVAALAEMVATLVSSVEKLRPLALSQVRLTHASIATKQKHLRSITHERFLRSIAA</sequence>
<organism evidence="1 2">
    <name type="scientific">Pleurotus cornucopiae</name>
    <name type="common">Cornucopia mushroom</name>
    <dbReference type="NCBI Taxonomy" id="5321"/>
    <lineage>
        <taxon>Eukaryota</taxon>
        <taxon>Fungi</taxon>
        <taxon>Dikarya</taxon>
        <taxon>Basidiomycota</taxon>
        <taxon>Agaricomycotina</taxon>
        <taxon>Agaricomycetes</taxon>
        <taxon>Agaricomycetidae</taxon>
        <taxon>Agaricales</taxon>
        <taxon>Pleurotineae</taxon>
        <taxon>Pleurotaceae</taxon>
        <taxon>Pleurotus</taxon>
    </lineage>
</organism>
<accession>A0ACB7ITM8</accession>
<evidence type="ECO:0000313" key="1">
    <source>
        <dbReference type="EMBL" id="KAG9221617.1"/>
    </source>
</evidence>
<dbReference type="Proteomes" id="UP000824881">
    <property type="component" value="Unassembled WGS sequence"/>
</dbReference>
<name>A0ACB7ITM8_PLECO</name>